<organism evidence="1 2">
    <name type="scientific">Dasania phycosphaerae</name>
    <dbReference type="NCBI Taxonomy" id="2950436"/>
    <lineage>
        <taxon>Bacteria</taxon>
        <taxon>Pseudomonadati</taxon>
        <taxon>Pseudomonadota</taxon>
        <taxon>Gammaproteobacteria</taxon>
        <taxon>Cellvibrionales</taxon>
        <taxon>Spongiibacteraceae</taxon>
        <taxon>Dasania</taxon>
    </lineage>
</organism>
<evidence type="ECO:0000313" key="2">
    <source>
        <dbReference type="Proteomes" id="UP001069090"/>
    </source>
</evidence>
<gene>
    <name evidence="1" type="ORF">O0V09_15330</name>
</gene>
<dbReference type="Proteomes" id="UP001069090">
    <property type="component" value="Unassembled WGS sequence"/>
</dbReference>
<dbReference type="SUPFAM" id="SSF53448">
    <property type="entry name" value="Nucleotide-diphospho-sugar transferases"/>
    <property type="match status" value="1"/>
</dbReference>
<dbReference type="InterPro" id="IPR029044">
    <property type="entry name" value="Nucleotide-diphossugar_trans"/>
</dbReference>
<dbReference type="AlphaFoldDB" id="A0A9J6RPD8"/>
<keyword evidence="2" id="KW-1185">Reference proteome</keyword>
<protein>
    <submittedName>
        <fullName evidence="1">Uncharacterized protein</fullName>
    </submittedName>
</protein>
<dbReference type="RefSeq" id="WP_258332610.1">
    <property type="nucleotide sequence ID" value="NZ_JAPTGG010000014.1"/>
</dbReference>
<accession>A0A9J6RPD8</accession>
<reference evidence="1 2" key="1">
    <citation type="submission" date="2022-12" db="EMBL/GenBank/DDBJ databases">
        <title>Dasania phycosphaerae sp. nov., isolated from particulate material of the south coast of Korea.</title>
        <authorList>
            <person name="Jiang Y."/>
        </authorList>
    </citation>
    <scope>NUCLEOTIDE SEQUENCE [LARGE SCALE GENOMIC DNA]</scope>
    <source>
        <strain evidence="1 2">GY-19</strain>
    </source>
</reference>
<evidence type="ECO:0000313" key="1">
    <source>
        <dbReference type="EMBL" id="MCZ0866582.1"/>
    </source>
</evidence>
<comment type="caution">
    <text evidence="1">The sequence shown here is derived from an EMBL/GenBank/DDBJ whole genome shotgun (WGS) entry which is preliminary data.</text>
</comment>
<dbReference type="EMBL" id="JAPTGG010000014">
    <property type="protein sequence ID" value="MCZ0866582.1"/>
    <property type="molecule type" value="Genomic_DNA"/>
</dbReference>
<name>A0A9J6RPD8_9GAMM</name>
<proteinExistence type="predicted"/>
<sequence length="416" mass="46589">MSAVAKYLQHYAEPESQWLESFSYRFAQCLAIPMYKESPANFDYFCDFASLHPGTLLIIVLNRPVSDHEQLWAQTLINSLSTPLWQAAHHPLSYYPLAQHSGVLLVDRCVTGAAIATEQGVGLARKIANDIACQLIQRQQIQQPWIFNTDADARLPQDYFTSAEAFDSNKHAALLFSYQHIGANQPTLDTATQLYELSLAYYVAGLAWAGSPYAYHTLGSIMVVNYKHYAQVRGFPKRAGAEDFYLLNKLAKTAAIVSLDTSISILSRASNRVPFGTGPAVQQIIASGDYDAMPFYDPAIFHYLRAMLAIISALANGATLQAALHTIDEPGVDKALLESALIHFDLYKALHHTNSHAKTQTQRLRQLTTWFDSFKTLKFLHYIRDMAYPMLAYSEWQQAIKQQAFGQELQLPELAS</sequence>